<dbReference type="SUPFAM" id="SSF161098">
    <property type="entry name" value="MetI-like"/>
    <property type="match status" value="1"/>
</dbReference>
<feature type="transmembrane region" description="Helical" evidence="7">
    <location>
        <begin position="142"/>
        <end position="159"/>
    </location>
</feature>
<evidence type="ECO:0000256" key="5">
    <source>
        <dbReference type="ARBA" id="ARBA00022989"/>
    </source>
</evidence>
<evidence type="ECO:0000313" key="10">
    <source>
        <dbReference type="Proteomes" id="UP000223606"/>
    </source>
</evidence>
<gene>
    <name evidence="9" type="primary">ssuC_1</name>
    <name evidence="9" type="ORF">HDIA_0377</name>
</gene>
<dbReference type="PROSITE" id="PS50928">
    <property type="entry name" value="ABC_TM1"/>
    <property type="match status" value="1"/>
</dbReference>
<feature type="domain" description="ABC transmembrane type-1" evidence="8">
    <location>
        <begin position="76"/>
        <end position="259"/>
    </location>
</feature>
<keyword evidence="5 7" id="KW-1133">Transmembrane helix</keyword>
<sequence length="273" mass="29415">MSLLVARPQKAAAAREPVDVRLTLRRYGLPLLPLIALLAFWQYVTVGGHVSNLILASPTAIAAAFFTAGPEIGANMLVTLMEALVGFVLGNLLGLVIAIVFVHSSLARRMIYPVAVGAEAVPFIAILPVLILWLGNGVEPKIVITTFIAYFPMLVNALRGLRSADAEVNELLYTLSASAMQRLFIVRLPAAIPFMFNALKLSACGTVVTALVAEWLASDRGLGYLIVLYGTRYQIPELWASALTAMAMSLLVYGAVVLAEQRLMPWRRNAPAG</sequence>
<dbReference type="EMBL" id="LT960614">
    <property type="protein sequence ID" value="SON53918.1"/>
    <property type="molecule type" value="Genomic_DNA"/>
</dbReference>
<comment type="subcellular location">
    <subcellularLocation>
        <location evidence="1 7">Cell membrane</location>
        <topology evidence="1 7">Multi-pass membrane protein</topology>
    </subcellularLocation>
</comment>
<keyword evidence="6 7" id="KW-0472">Membrane</keyword>
<evidence type="ECO:0000256" key="1">
    <source>
        <dbReference type="ARBA" id="ARBA00004651"/>
    </source>
</evidence>
<organism evidence="9 10">
    <name type="scientific">Hartmannibacter diazotrophicus</name>
    <dbReference type="NCBI Taxonomy" id="1482074"/>
    <lineage>
        <taxon>Bacteria</taxon>
        <taxon>Pseudomonadati</taxon>
        <taxon>Pseudomonadota</taxon>
        <taxon>Alphaproteobacteria</taxon>
        <taxon>Hyphomicrobiales</taxon>
        <taxon>Pleomorphomonadaceae</taxon>
        <taxon>Hartmannibacter</taxon>
    </lineage>
</organism>
<dbReference type="PANTHER" id="PTHR30151:SF20">
    <property type="entry name" value="ABC TRANSPORTER PERMEASE PROTEIN HI_0355-RELATED"/>
    <property type="match status" value="1"/>
</dbReference>
<dbReference type="Gene3D" id="1.10.3720.10">
    <property type="entry name" value="MetI-like"/>
    <property type="match status" value="1"/>
</dbReference>
<dbReference type="GO" id="GO:0055085">
    <property type="term" value="P:transmembrane transport"/>
    <property type="evidence" value="ECO:0007669"/>
    <property type="project" value="InterPro"/>
</dbReference>
<name>A0A2C9D177_9HYPH</name>
<reference evidence="10" key="1">
    <citation type="submission" date="2017-09" db="EMBL/GenBank/DDBJ databases">
        <title>Genome sequence of Nannocystis excedens DSM 71.</title>
        <authorList>
            <person name="Blom J."/>
        </authorList>
    </citation>
    <scope>NUCLEOTIDE SEQUENCE [LARGE SCALE GENOMIC DNA]</scope>
    <source>
        <strain evidence="10">type strain: E19</strain>
    </source>
</reference>
<feature type="transmembrane region" description="Helical" evidence="7">
    <location>
        <begin position="50"/>
        <end position="68"/>
    </location>
</feature>
<evidence type="ECO:0000256" key="6">
    <source>
        <dbReference type="ARBA" id="ARBA00023136"/>
    </source>
</evidence>
<comment type="similarity">
    <text evidence="7">Belongs to the binding-protein-dependent transport system permease family.</text>
</comment>
<dbReference type="CDD" id="cd06261">
    <property type="entry name" value="TM_PBP2"/>
    <property type="match status" value="1"/>
</dbReference>
<dbReference type="OrthoDB" id="9786495at2"/>
<feature type="transmembrane region" description="Helical" evidence="7">
    <location>
        <begin position="238"/>
        <end position="259"/>
    </location>
</feature>
<keyword evidence="3" id="KW-1003">Cell membrane</keyword>
<dbReference type="KEGG" id="hdi:HDIA_0377"/>
<evidence type="ECO:0000256" key="4">
    <source>
        <dbReference type="ARBA" id="ARBA00022692"/>
    </source>
</evidence>
<feature type="transmembrane region" description="Helical" evidence="7">
    <location>
        <begin position="197"/>
        <end position="218"/>
    </location>
</feature>
<dbReference type="Proteomes" id="UP000223606">
    <property type="component" value="Chromosome 1"/>
</dbReference>
<proteinExistence type="inferred from homology"/>
<keyword evidence="2 7" id="KW-0813">Transport</keyword>
<evidence type="ECO:0000256" key="3">
    <source>
        <dbReference type="ARBA" id="ARBA00022475"/>
    </source>
</evidence>
<dbReference type="RefSeq" id="WP_099553839.1">
    <property type="nucleotide sequence ID" value="NZ_LT960614.1"/>
</dbReference>
<keyword evidence="4 7" id="KW-0812">Transmembrane</keyword>
<keyword evidence="10" id="KW-1185">Reference proteome</keyword>
<evidence type="ECO:0000256" key="2">
    <source>
        <dbReference type="ARBA" id="ARBA00022448"/>
    </source>
</evidence>
<dbReference type="Pfam" id="PF00528">
    <property type="entry name" value="BPD_transp_1"/>
    <property type="match status" value="1"/>
</dbReference>
<evidence type="ECO:0000259" key="8">
    <source>
        <dbReference type="PROSITE" id="PS50928"/>
    </source>
</evidence>
<dbReference type="GO" id="GO:0005886">
    <property type="term" value="C:plasma membrane"/>
    <property type="evidence" value="ECO:0007669"/>
    <property type="project" value="UniProtKB-SubCell"/>
</dbReference>
<dbReference type="AlphaFoldDB" id="A0A2C9D177"/>
<accession>A0A2C9D177</accession>
<feature type="transmembrane region" description="Helical" evidence="7">
    <location>
        <begin position="110"/>
        <end position="135"/>
    </location>
</feature>
<dbReference type="PANTHER" id="PTHR30151">
    <property type="entry name" value="ALKANE SULFONATE ABC TRANSPORTER-RELATED, MEMBRANE SUBUNIT"/>
    <property type="match status" value="1"/>
</dbReference>
<feature type="transmembrane region" description="Helical" evidence="7">
    <location>
        <begin position="80"/>
        <end position="104"/>
    </location>
</feature>
<evidence type="ECO:0000256" key="7">
    <source>
        <dbReference type="RuleBase" id="RU363032"/>
    </source>
</evidence>
<dbReference type="InterPro" id="IPR035906">
    <property type="entry name" value="MetI-like_sf"/>
</dbReference>
<evidence type="ECO:0000313" key="9">
    <source>
        <dbReference type="EMBL" id="SON53918.1"/>
    </source>
</evidence>
<protein>
    <submittedName>
        <fullName evidence="9">Putative aliphatic sulfonates transport permease protein SsuC</fullName>
    </submittedName>
</protein>
<dbReference type="InterPro" id="IPR000515">
    <property type="entry name" value="MetI-like"/>
</dbReference>